<sequence>MTTVRGRDDEHVVAGNGLSGDTHRASLLVDAEAGGGIVAEGQRVADGRVDADVSVGRVHRRYRPLGRHLVPAQRQVVLTEGKRRAVVVDVGDCDEHLGERRTAWHTCVGCTYLQSHFALLFSVQRPVHLYDSRTCIDGEDTLRAAHDGVLHGVPVTVRGIDREIDFALFLQHGHLIHRSSKRWRKLVCVEHRDVNCCLGRENIRSVDSAVRHHDM</sequence>
<dbReference type="AlphaFoldDB" id="A0AAD9PGW6"/>
<name>A0AAD9PGW6_RIDPI</name>
<reference evidence="1" key="1">
    <citation type="journal article" date="2023" name="Mol. Biol. Evol.">
        <title>Third-Generation Sequencing Reveals the Adaptive Role of the Epigenome in Three Deep-Sea Polychaetes.</title>
        <authorList>
            <person name="Perez M."/>
            <person name="Aroh O."/>
            <person name="Sun Y."/>
            <person name="Lan Y."/>
            <person name="Juniper S.K."/>
            <person name="Young C.R."/>
            <person name="Angers B."/>
            <person name="Qian P.Y."/>
        </authorList>
    </citation>
    <scope>NUCLEOTIDE SEQUENCE</scope>
    <source>
        <strain evidence="1">R07B-5</strain>
    </source>
</reference>
<gene>
    <name evidence="1" type="ORF">NP493_1g11013</name>
</gene>
<evidence type="ECO:0000313" key="1">
    <source>
        <dbReference type="EMBL" id="KAK2194278.1"/>
    </source>
</evidence>
<proteinExistence type="predicted"/>
<dbReference type="Proteomes" id="UP001209878">
    <property type="component" value="Unassembled WGS sequence"/>
</dbReference>
<comment type="caution">
    <text evidence="1">The sequence shown here is derived from an EMBL/GenBank/DDBJ whole genome shotgun (WGS) entry which is preliminary data.</text>
</comment>
<organism evidence="1 2">
    <name type="scientific">Ridgeia piscesae</name>
    <name type="common">Tubeworm</name>
    <dbReference type="NCBI Taxonomy" id="27915"/>
    <lineage>
        <taxon>Eukaryota</taxon>
        <taxon>Metazoa</taxon>
        <taxon>Spiralia</taxon>
        <taxon>Lophotrochozoa</taxon>
        <taxon>Annelida</taxon>
        <taxon>Polychaeta</taxon>
        <taxon>Sedentaria</taxon>
        <taxon>Canalipalpata</taxon>
        <taxon>Sabellida</taxon>
        <taxon>Siboglinidae</taxon>
        <taxon>Ridgeia</taxon>
    </lineage>
</organism>
<evidence type="ECO:0000313" key="2">
    <source>
        <dbReference type="Proteomes" id="UP001209878"/>
    </source>
</evidence>
<dbReference type="EMBL" id="JAODUO010000001">
    <property type="protein sequence ID" value="KAK2194278.1"/>
    <property type="molecule type" value="Genomic_DNA"/>
</dbReference>
<keyword evidence="2" id="KW-1185">Reference proteome</keyword>
<protein>
    <submittedName>
        <fullName evidence="1">Uncharacterized protein</fullName>
    </submittedName>
</protein>
<accession>A0AAD9PGW6</accession>